<evidence type="ECO:0000256" key="6">
    <source>
        <dbReference type="SAM" id="Phobius"/>
    </source>
</evidence>
<keyword evidence="2" id="KW-1003">Cell membrane</keyword>
<evidence type="ECO:0000313" key="7">
    <source>
        <dbReference type="EMBL" id="CAH1640535.1"/>
    </source>
</evidence>
<dbReference type="Pfam" id="PF08395">
    <property type="entry name" value="7tm_7"/>
    <property type="match status" value="1"/>
</dbReference>
<dbReference type="EMBL" id="LR824552">
    <property type="protein sequence ID" value="CAH1640535.1"/>
    <property type="molecule type" value="Genomic_DNA"/>
</dbReference>
<dbReference type="Proteomes" id="UP001153321">
    <property type="component" value="Chromosome 21"/>
</dbReference>
<evidence type="ECO:0000256" key="3">
    <source>
        <dbReference type="ARBA" id="ARBA00022692"/>
    </source>
</evidence>
<keyword evidence="4 6" id="KW-1133">Transmembrane helix</keyword>
<feature type="transmembrane region" description="Helical" evidence="6">
    <location>
        <begin position="58"/>
        <end position="76"/>
    </location>
</feature>
<evidence type="ECO:0000256" key="4">
    <source>
        <dbReference type="ARBA" id="ARBA00022989"/>
    </source>
</evidence>
<evidence type="ECO:0000313" key="8">
    <source>
        <dbReference type="Proteomes" id="UP001153321"/>
    </source>
</evidence>
<accession>A0A9P0I6Y3</accession>
<evidence type="ECO:0000256" key="1">
    <source>
        <dbReference type="ARBA" id="ARBA00004651"/>
    </source>
</evidence>
<dbReference type="GO" id="GO:0050909">
    <property type="term" value="P:sensory perception of taste"/>
    <property type="evidence" value="ECO:0007669"/>
    <property type="project" value="InterPro"/>
</dbReference>
<dbReference type="GO" id="GO:0005886">
    <property type="term" value="C:plasma membrane"/>
    <property type="evidence" value="ECO:0007669"/>
    <property type="project" value="UniProtKB-SubCell"/>
</dbReference>
<organism evidence="7 8">
    <name type="scientific">Spodoptera littoralis</name>
    <name type="common">Egyptian cotton leafworm</name>
    <dbReference type="NCBI Taxonomy" id="7109"/>
    <lineage>
        <taxon>Eukaryota</taxon>
        <taxon>Metazoa</taxon>
        <taxon>Ecdysozoa</taxon>
        <taxon>Arthropoda</taxon>
        <taxon>Hexapoda</taxon>
        <taxon>Insecta</taxon>
        <taxon>Pterygota</taxon>
        <taxon>Neoptera</taxon>
        <taxon>Endopterygota</taxon>
        <taxon>Lepidoptera</taxon>
        <taxon>Glossata</taxon>
        <taxon>Ditrysia</taxon>
        <taxon>Noctuoidea</taxon>
        <taxon>Noctuidae</taxon>
        <taxon>Amphipyrinae</taxon>
        <taxon>Spodoptera</taxon>
    </lineage>
</organism>
<comment type="subcellular location">
    <subcellularLocation>
        <location evidence="1">Cell membrane</location>
        <topology evidence="1">Multi-pass membrane protein</topology>
    </subcellularLocation>
</comment>
<feature type="transmembrane region" description="Helical" evidence="6">
    <location>
        <begin position="164"/>
        <end position="191"/>
    </location>
</feature>
<dbReference type="AlphaFoldDB" id="A0A9P0I6Y3"/>
<gene>
    <name evidence="7" type="ORF">SPLIT_LOCUS5891</name>
</gene>
<dbReference type="InterPro" id="IPR013604">
    <property type="entry name" value="7TM_chemorcpt"/>
</dbReference>
<evidence type="ECO:0000256" key="2">
    <source>
        <dbReference type="ARBA" id="ARBA00022475"/>
    </source>
</evidence>
<evidence type="ECO:0008006" key="9">
    <source>
        <dbReference type="Google" id="ProtNLM"/>
    </source>
</evidence>
<feature type="transmembrane region" description="Helical" evidence="6">
    <location>
        <begin position="82"/>
        <end position="100"/>
    </location>
</feature>
<keyword evidence="8" id="KW-1185">Reference proteome</keyword>
<protein>
    <recommendedName>
        <fullName evidence="9">Gustatory receptor</fullName>
    </recommendedName>
</protein>
<reference evidence="7" key="1">
    <citation type="submission" date="2022-02" db="EMBL/GenBank/DDBJ databases">
        <authorList>
            <person name="King R."/>
        </authorList>
    </citation>
    <scope>NUCLEOTIDE SEQUENCE</scope>
</reference>
<sequence>MFIALDVSIVVSMRFIILLRKYVEEWIKQALMVNYGRQDGERCNKLFRIYKNILKAYVLYKKIFHVLVFYHSFGVFYRNLVYFHIILSATVYNILSVCLWQMKNMCLIILQCILCEKFYISVEEVDSACIQLLKDKTCSNYQTGFYKKVLQTNRTFSKMTACGLFYIDAMLPIRMLLLTTNYVIVLLQFAFT</sequence>
<keyword evidence="3 6" id="KW-0812">Transmembrane</keyword>
<name>A0A9P0I6Y3_SPOLI</name>
<proteinExistence type="predicted"/>
<evidence type="ECO:0000256" key="5">
    <source>
        <dbReference type="ARBA" id="ARBA00023136"/>
    </source>
</evidence>
<keyword evidence="5 6" id="KW-0472">Membrane</keyword>